<keyword evidence="3" id="KW-1185">Reference proteome</keyword>
<reference evidence="2" key="1">
    <citation type="journal article" date="2021" name="bioRxiv">
        <title>Whole Genome Assembly and Annotation of Northern Wild Rice, Zizania palustris L., Supports a Whole Genome Duplication in the Zizania Genus.</title>
        <authorList>
            <person name="Haas M."/>
            <person name="Kono T."/>
            <person name="Macchietto M."/>
            <person name="Millas R."/>
            <person name="McGilp L."/>
            <person name="Shao M."/>
            <person name="Duquette J."/>
            <person name="Hirsch C.N."/>
            <person name="Kimball J."/>
        </authorList>
    </citation>
    <scope>NUCLEOTIDE SEQUENCE</scope>
    <source>
        <tissue evidence="2">Fresh leaf tissue</tissue>
    </source>
</reference>
<dbReference type="AlphaFoldDB" id="A0A8J5T3M0"/>
<comment type="caution">
    <text evidence="2">The sequence shown here is derived from an EMBL/GenBank/DDBJ whole genome shotgun (WGS) entry which is preliminary data.</text>
</comment>
<reference evidence="2" key="2">
    <citation type="submission" date="2021-02" db="EMBL/GenBank/DDBJ databases">
        <authorList>
            <person name="Kimball J.A."/>
            <person name="Haas M.W."/>
            <person name="Macchietto M."/>
            <person name="Kono T."/>
            <person name="Duquette J."/>
            <person name="Shao M."/>
        </authorList>
    </citation>
    <scope>NUCLEOTIDE SEQUENCE</scope>
    <source>
        <tissue evidence="2">Fresh leaf tissue</tissue>
    </source>
</reference>
<gene>
    <name evidence="2" type="ORF">GUJ93_ZPchr0007g5730</name>
</gene>
<organism evidence="2 3">
    <name type="scientific">Zizania palustris</name>
    <name type="common">Northern wild rice</name>
    <dbReference type="NCBI Taxonomy" id="103762"/>
    <lineage>
        <taxon>Eukaryota</taxon>
        <taxon>Viridiplantae</taxon>
        <taxon>Streptophyta</taxon>
        <taxon>Embryophyta</taxon>
        <taxon>Tracheophyta</taxon>
        <taxon>Spermatophyta</taxon>
        <taxon>Magnoliopsida</taxon>
        <taxon>Liliopsida</taxon>
        <taxon>Poales</taxon>
        <taxon>Poaceae</taxon>
        <taxon>BOP clade</taxon>
        <taxon>Oryzoideae</taxon>
        <taxon>Oryzeae</taxon>
        <taxon>Zizaniinae</taxon>
        <taxon>Zizania</taxon>
    </lineage>
</organism>
<protein>
    <submittedName>
        <fullName evidence="2">Uncharacterized protein</fullName>
    </submittedName>
</protein>
<dbReference type="EMBL" id="JAAALK010000282">
    <property type="protein sequence ID" value="KAG8078142.1"/>
    <property type="molecule type" value="Genomic_DNA"/>
</dbReference>
<name>A0A8J5T3M0_ZIZPA</name>
<sequence length="80" mass="8439">MCHPGMPPGCEVKRRRAPPGAGLGSPPVPRREQPRPRHYCVCSPTAHRGSFRCGAAAGTAAATSGAPPVAAAWRRRRAAW</sequence>
<evidence type="ECO:0000313" key="2">
    <source>
        <dbReference type="EMBL" id="KAG8078142.1"/>
    </source>
</evidence>
<accession>A0A8J5T3M0</accession>
<dbReference type="Proteomes" id="UP000729402">
    <property type="component" value="Unassembled WGS sequence"/>
</dbReference>
<feature type="region of interest" description="Disordered" evidence="1">
    <location>
        <begin position="1"/>
        <end position="36"/>
    </location>
</feature>
<evidence type="ECO:0000313" key="3">
    <source>
        <dbReference type="Proteomes" id="UP000729402"/>
    </source>
</evidence>
<proteinExistence type="predicted"/>
<evidence type="ECO:0000256" key="1">
    <source>
        <dbReference type="SAM" id="MobiDB-lite"/>
    </source>
</evidence>